<dbReference type="EMBL" id="MVHJ01000009">
    <property type="protein sequence ID" value="ORA04620.1"/>
    <property type="molecule type" value="Genomic_DNA"/>
</dbReference>
<protein>
    <submittedName>
        <fullName evidence="2">Uncharacterized protein</fullName>
    </submittedName>
</protein>
<organism evidence="2 3">
    <name type="scientific">Mycolicibacterium bacteremicum</name>
    <name type="common">Mycobacterium bacteremicum</name>
    <dbReference type="NCBI Taxonomy" id="564198"/>
    <lineage>
        <taxon>Bacteria</taxon>
        <taxon>Bacillati</taxon>
        <taxon>Actinomycetota</taxon>
        <taxon>Actinomycetes</taxon>
        <taxon>Mycobacteriales</taxon>
        <taxon>Mycobacteriaceae</taxon>
        <taxon>Mycolicibacterium</taxon>
    </lineage>
</organism>
<sequence>MAIGLSKDTKRTLVKLLAATALVAVVLGGFAACLYTVRTTGAEQEAAKTGPSLDGTYKVDVGPTATPDGKPVAGTARTETWVARSVCKGSECVATVAVVNPQDPAGPPLQTMVFDYLGGDWLLVREAPDKCKVGDVETDAQGWTVITLKSQLDGSMNGEYTWATAPALCANKRAIHLTPTTGSGVSITPPDPALEPPLRKSVGAALRGVYTYSQTYRETGQTFPPHDYKATTYCLRTGDRCVSLMSTIDTNNLFVMLYGDGRFTANFPDGDAECTDGIGKVRQTSRDDLPLPQGPQDPIVTLSGTSFQEYTGDCPAKVELDVKLQRVGD</sequence>
<dbReference type="RefSeq" id="WP_083058455.1">
    <property type="nucleotide sequence ID" value="NZ_JACKVM010000016.1"/>
</dbReference>
<dbReference type="AlphaFoldDB" id="A0A1W9YXX1"/>
<dbReference type="OrthoDB" id="4677256at2"/>
<evidence type="ECO:0000313" key="3">
    <source>
        <dbReference type="Proteomes" id="UP000192366"/>
    </source>
</evidence>
<gene>
    <name evidence="2" type="ORF">BST17_13025</name>
</gene>
<keyword evidence="3" id="KW-1185">Reference proteome</keyword>
<dbReference type="STRING" id="564198.BST17_13025"/>
<dbReference type="PROSITE" id="PS51257">
    <property type="entry name" value="PROKAR_LIPOPROTEIN"/>
    <property type="match status" value="1"/>
</dbReference>
<reference evidence="2 3" key="1">
    <citation type="submission" date="2017-02" db="EMBL/GenBank/DDBJ databases">
        <title>The new phylogeny of genus Mycobacterium.</title>
        <authorList>
            <person name="Tortoli E."/>
            <person name="Trovato A."/>
            <person name="Cirillo D.M."/>
        </authorList>
    </citation>
    <scope>NUCLEOTIDE SEQUENCE [LARGE SCALE GENOMIC DNA]</scope>
    <source>
        <strain evidence="2 3">DSM 45578</strain>
    </source>
</reference>
<proteinExistence type="predicted"/>
<feature type="region of interest" description="Disordered" evidence="1">
    <location>
        <begin position="45"/>
        <end position="72"/>
    </location>
</feature>
<evidence type="ECO:0000256" key="1">
    <source>
        <dbReference type="SAM" id="MobiDB-lite"/>
    </source>
</evidence>
<accession>A0A1W9YXX1</accession>
<comment type="caution">
    <text evidence="2">The sequence shown here is derived from an EMBL/GenBank/DDBJ whole genome shotgun (WGS) entry which is preliminary data.</text>
</comment>
<dbReference type="Proteomes" id="UP000192366">
    <property type="component" value="Unassembled WGS sequence"/>
</dbReference>
<evidence type="ECO:0000313" key="2">
    <source>
        <dbReference type="EMBL" id="ORA04620.1"/>
    </source>
</evidence>
<name>A0A1W9YXX1_MYCBA</name>